<evidence type="ECO:0000259" key="2">
    <source>
        <dbReference type="Pfam" id="PF01408"/>
    </source>
</evidence>
<dbReference type="InterPro" id="IPR036291">
    <property type="entry name" value="NAD(P)-bd_dom_sf"/>
</dbReference>
<comment type="caution">
    <text evidence="4">The sequence shown here is derived from an EMBL/GenBank/DDBJ whole genome shotgun (WGS) entry which is preliminary data.</text>
</comment>
<dbReference type="EMBL" id="JBHRSL010000006">
    <property type="protein sequence ID" value="MFC3051942.1"/>
    <property type="molecule type" value="Genomic_DNA"/>
</dbReference>
<name>A0ABV7D5J3_9PROT</name>
<dbReference type="InterPro" id="IPR055170">
    <property type="entry name" value="GFO_IDH_MocA-like_dom"/>
</dbReference>
<keyword evidence="1" id="KW-0560">Oxidoreductase</keyword>
<dbReference type="Pfam" id="PF01408">
    <property type="entry name" value="GFO_IDH_MocA"/>
    <property type="match status" value="1"/>
</dbReference>
<dbReference type="Pfam" id="PF22725">
    <property type="entry name" value="GFO_IDH_MocA_C3"/>
    <property type="match status" value="1"/>
</dbReference>
<dbReference type="RefSeq" id="WP_194215358.1">
    <property type="nucleotide sequence ID" value="NZ_CP061205.1"/>
</dbReference>
<dbReference type="InterPro" id="IPR050463">
    <property type="entry name" value="Gfo/Idh/MocA_oxidrdct_glycsds"/>
</dbReference>
<dbReference type="PANTHER" id="PTHR43818">
    <property type="entry name" value="BCDNA.GH03377"/>
    <property type="match status" value="1"/>
</dbReference>
<proteinExistence type="predicted"/>
<dbReference type="Proteomes" id="UP001595444">
    <property type="component" value="Unassembled WGS sequence"/>
</dbReference>
<dbReference type="SUPFAM" id="SSF51735">
    <property type="entry name" value="NAD(P)-binding Rossmann-fold domains"/>
    <property type="match status" value="1"/>
</dbReference>
<evidence type="ECO:0000256" key="1">
    <source>
        <dbReference type="ARBA" id="ARBA00023002"/>
    </source>
</evidence>
<dbReference type="InterPro" id="IPR000683">
    <property type="entry name" value="Gfo/Idh/MocA-like_OxRdtase_N"/>
</dbReference>
<gene>
    <name evidence="4" type="ORF">ACFOKA_08495</name>
</gene>
<dbReference type="Gene3D" id="3.40.50.720">
    <property type="entry name" value="NAD(P)-binding Rossmann-like Domain"/>
    <property type="match status" value="1"/>
</dbReference>
<dbReference type="Gene3D" id="3.30.360.10">
    <property type="entry name" value="Dihydrodipicolinate Reductase, domain 2"/>
    <property type="match status" value="1"/>
</dbReference>
<protein>
    <submittedName>
        <fullName evidence="4">Gfo/Idh/MocA family protein</fullName>
    </submittedName>
</protein>
<dbReference type="SUPFAM" id="SSF55347">
    <property type="entry name" value="Glyceraldehyde-3-phosphate dehydrogenase-like, C-terminal domain"/>
    <property type="match status" value="1"/>
</dbReference>
<keyword evidence="5" id="KW-1185">Reference proteome</keyword>
<organism evidence="4 5">
    <name type="scientific">Kordiimonas pumila</name>
    <dbReference type="NCBI Taxonomy" id="2161677"/>
    <lineage>
        <taxon>Bacteria</taxon>
        <taxon>Pseudomonadati</taxon>
        <taxon>Pseudomonadota</taxon>
        <taxon>Alphaproteobacteria</taxon>
        <taxon>Kordiimonadales</taxon>
        <taxon>Kordiimonadaceae</taxon>
        <taxon>Kordiimonas</taxon>
    </lineage>
</organism>
<evidence type="ECO:0000313" key="5">
    <source>
        <dbReference type="Proteomes" id="UP001595444"/>
    </source>
</evidence>
<sequence length="377" mass="40779">MQEIGIGLIGSGYIGKTHAIAYNAHRAVFGGPLVPVCRALAEIDQQKATSAAAALGFDRGVSDWQQMIAADDIDIVAIATPNALHKEMAIAAIEAGKHIYIEKPLALDTHEANEIIAALEKHNARHAPLVHMLGYNYLCNPMISLAKEIIASGELGTIVHFRGRHIEDYMADPSIPFSWRCSKAVSGTGALGDMGSHIISMAMYLIGPIVSLCADTDIIIPERTDSNGAVKRVENEDQAQAMVRFASGVMGFLETSRVATGKKQGLGFEIVGTKASLEFDQERMNELRLYETSSPNGRKGFKTILVDSNCPDFKAFCPAPGHGLGYNDLKIIEVNRLMKAIAEGAAVPVDIYQGRNIEMVIDTCVLSASERAWKDVR</sequence>
<reference evidence="5" key="1">
    <citation type="journal article" date="2019" name="Int. J. Syst. Evol. Microbiol.">
        <title>The Global Catalogue of Microorganisms (GCM) 10K type strain sequencing project: providing services to taxonomists for standard genome sequencing and annotation.</title>
        <authorList>
            <consortium name="The Broad Institute Genomics Platform"/>
            <consortium name="The Broad Institute Genome Sequencing Center for Infectious Disease"/>
            <person name="Wu L."/>
            <person name="Ma J."/>
        </authorList>
    </citation>
    <scope>NUCLEOTIDE SEQUENCE [LARGE SCALE GENOMIC DNA]</scope>
    <source>
        <strain evidence="5">KCTC 62164</strain>
    </source>
</reference>
<accession>A0ABV7D5J3</accession>
<dbReference type="PANTHER" id="PTHR43818:SF11">
    <property type="entry name" value="BCDNA.GH03377"/>
    <property type="match status" value="1"/>
</dbReference>
<feature type="domain" description="GFO/IDH/MocA-like oxidoreductase" evidence="3">
    <location>
        <begin position="145"/>
        <end position="278"/>
    </location>
</feature>
<evidence type="ECO:0000313" key="4">
    <source>
        <dbReference type="EMBL" id="MFC3051942.1"/>
    </source>
</evidence>
<feature type="domain" description="Gfo/Idh/MocA-like oxidoreductase N-terminal" evidence="2">
    <location>
        <begin position="5"/>
        <end position="125"/>
    </location>
</feature>
<evidence type="ECO:0000259" key="3">
    <source>
        <dbReference type="Pfam" id="PF22725"/>
    </source>
</evidence>